<proteinExistence type="predicted"/>
<dbReference type="SUPFAM" id="SSF56349">
    <property type="entry name" value="DNA breaking-rejoining enzymes"/>
    <property type="match status" value="1"/>
</dbReference>
<keyword evidence="1" id="KW-0233">DNA recombination</keyword>
<gene>
    <name evidence="2" type="ORF">PACLA_8A057157</name>
</gene>
<dbReference type="InterPro" id="IPR013762">
    <property type="entry name" value="Integrase-like_cat_sf"/>
</dbReference>
<dbReference type="AlphaFoldDB" id="A0A6S7KP87"/>
<dbReference type="GO" id="GO:0003677">
    <property type="term" value="F:DNA binding"/>
    <property type="evidence" value="ECO:0007669"/>
    <property type="project" value="InterPro"/>
</dbReference>
<dbReference type="PANTHER" id="PTHR21446">
    <property type="entry name" value="DUF3504 DOMAIN-CONTAINING PROTEIN"/>
    <property type="match status" value="1"/>
</dbReference>
<evidence type="ECO:0000313" key="2">
    <source>
        <dbReference type="EMBL" id="CAB4028792.1"/>
    </source>
</evidence>
<dbReference type="EMBL" id="CACRXK020015728">
    <property type="protein sequence ID" value="CAB4028792.1"/>
    <property type="molecule type" value="Genomic_DNA"/>
</dbReference>
<dbReference type="InterPro" id="IPR011010">
    <property type="entry name" value="DNA_brk_join_enz"/>
</dbReference>
<comment type="caution">
    <text evidence="2">The sequence shown here is derived from an EMBL/GenBank/DDBJ whole genome shotgun (WGS) entry which is preliminary data.</text>
</comment>
<dbReference type="GO" id="GO:0015074">
    <property type="term" value="P:DNA integration"/>
    <property type="evidence" value="ECO:0007669"/>
    <property type="project" value="InterPro"/>
</dbReference>
<name>A0A6S7KP87_PARCT</name>
<dbReference type="Gene3D" id="1.10.443.10">
    <property type="entry name" value="Intergrase catalytic core"/>
    <property type="match status" value="1"/>
</dbReference>
<dbReference type="OrthoDB" id="2434995at2759"/>
<reference evidence="2" key="1">
    <citation type="submission" date="2020-04" db="EMBL/GenBank/DDBJ databases">
        <authorList>
            <person name="Alioto T."/>
            <person name="Alioto T."/>
            <person name="Gomez Garrido J."/>
        </authorList>
    </citation>
    <scope>NUCLEOTIDE SEQUENCE</scope>
    <source>
        <strain evidence="2">A484AB</strain>
    </source>
</reference>
<evidence type="ECO:0000256" key="1">
    <source>
        <dbReference type="ARBA" id="ARBA00023172"/>
    </source>
</evidence>
<dbReference type="GO" id="GO:0006310">
    <property type="term" value="P:DNA recombination"/>
    <property type="evidence" value="ECO:0007669"/>
    <property type="project" value="UniProtKB-KW"/>
</dbReference>
<sequence length="437" mass="50185">MEPDQKKPRFLLKKTENELNELLENKESSNTKKATKSAANVFRNYCTERGKESNFESFSTEELANTLKYFYAEATKKDGEFYKKSSLNCIREGLARYLKKERKINIIEEPEFDSANEVFRAQLVELKRQGKGGTEHKEPVEEKDLKKLYSNCDVLTPKGLQQKVWLDIMIYLIRRGRENLRQMTKTTFAVKVDAAGNRYVTQTVDEMDKNHRENCDRNATIGEGRMYENPQSIHCPVKTFEMYTSKLHPDLDALWQRPREGHLTENDTIWYCNSPVGEKKLGNMMKDMSAEYKLSKLYTNHCIRSTAIQILNLAGYNDREIMKISGHKSVTSLQSYHDRITEKCQQSISQTISNAVTKVGAQEATTPIDKSMEHVNKSPISPVSSVFLRSPPGSPLTLNIQQSTTTSTNQSNSFPFSFKPGQMTFQNSNVTFNFQHR</sequence>
<accession>A0A6S7KP87</accession>
<protein>
    <submittedName>
        <fullName evidence="2">Uncharacterized protein</fullName>
    </submittedName>
</protein>
<dbReference type="PANTHER" id="PTHR21446:SF12">
    <property type="entry name" value="POTASSIUM CHANNEL TETRAMERIZATION DOMAIN CONTAINING 1"/>
    <property type="match status" value="1"/>
</dbReference>
<dbReference type="Proteomes" id="UP001152795">
    <property type="component" value="Unassembled WGS sequence"/>
</dbReference>
<organism evidence="2 3">
    <name type="scientific">Paramuricea clavata</name>
    <name type="common">Red gorgonian</name>
    <name type="synonym">Violescent sea-whip</name>
    <dbReference type="NCBI Taxonomy" id="317549"/>
    <lineage>
        <taxon>Eukaryota</taxon>
        <taxon>Metazoa</taxon>
        <taxon>Cnidaria</taxon>
        <taxon>Anthozoa</taxon>
        <taxon>Octocorallia</taxon>
        <taxon>Malacalcyonacea</taxon>
        <taxon>Plexauridae</taxon>
        <taxon>Paramuricea</taxon>
    </lineage>
</organism>
<dbReference type="InterPro" id="IPR052787">
    <property type="entry name" value="MAVS"/>
</dbReference>
<evidence type="ECO:0000313" key="3">
    <source>
        <dbReference type="Proteomes" id="UP001152795"/>
    </source>
</evidence>
<keyword evidence="3" id="KW-1185">Reference proteome</keyword>